<gene>
    <name evidence="1" type="ORF">EC9_23400</name>
</gene>
<dbReference type="RefSeq" id="WP_246106078.1">
    <property type="nucleotide sequence ID" value="NZ_CP036261.1"/>
</dbReference>
<dbReference type="Gene3D" id="3.40.720.10">
    <property type="entry name" value="Alkaline Phosphatase, subunit A"/>
    <property type="match status" value="1"/>
</dbReference>
<evidence type="ECO:0000313" key="2">
    <source>
        <dbReference type="Proteomes" id="UP000319557"/>
    </source>
</evidence>
<evidence type="ECO:0008006" key="3">
    <source>
        <dbReference type="Google" id="ProtNLM"/>
    </source>
</evidence>
<evidence type="ECO:0000313" key="1">
    <source>
        <dbReference type="EMBL" id="QDS88153.1"/>
    </source>
</evidence>
<dbReference type="Pfam" id="PF07394">
    <property type="entry name" value="DUF1501"/>
    <property type="match status" value="1"/>
</dbReference>
<name>A0A517LZV8_9BACT</name>
<dbReference type="Proteomes" id="UP000319557">
    <property type="component" value="Chromosome"/>
</dbReference>
<organism evidence="1 2">
    <name type="scientific">Rosistilla ulvae</name>
    <dbReference type="NCBI Taxonomy" id="1930277"/>
    <lineage>
        <taxon>Bacteria</taxon>
        <taxon>Pseudomonadati</taxon>
        <taxon>Planctomycetota</taxon>
        <taxon>Planctomycetia</taxon>
        <taxon>Pirellulales</taxon>
        <taxon>Pirellulaceae</taxon>
        <taxon>Rosistilla</taxon>
    </lineage>
</organism>
<reference evidence="1 2" key="1">
    <citation type="submission" date="2019-02" db="EMBL/GenBank/DDBJ databases">
        <title>Deep-cultivation of Planctomycetes and their phenomic and genomic characterization uncovers novel biology.</title>
        <authorList>
            <person name="Wiegand S."/>
            <person name="Jogler M."/>
            <person name="Boedeker C."/>
            <person name="Pinto D."/>
            <person name="Vollmers J."/>
            <person name="Rivas-Marin E."/>
            <person name="Kohn T."/>
            <person name="Peeters S.H."/>
            <person name="Heuer A."/>
            <person name="Rast P."/>
            <person name="Oberbeckmann S."/>
            <person name="Bunk B."/>
            <person name="Jeske O."/>
            <person name="Meyerdierks A."/>
            <person name="Storesund J.E."/>
            <person name="Kallscheuer N."/>
            <person name="Luecker S."/>
            <person name="Lage O.M."/>
            <person name="Pohl T."/>
            <person name="Merkel B.J."/>
            <person name="Hornburger P."/>
            <person name="Mueller R.-W."/>
            <person name="Bruemmer F."/>
            <person name="Labrenz M."/>
            <person name="Spormann A.M."/>
            <person name="Op den Camp H."/>
            <person name="Overmann J."/>
            <person name="Amann R."/>
            <person name="Jetten M.S.M."/>
            <person name="Mascher T."/>
            <person name="Medema M.H."/>
            <person name="Devos D.P."/>
            <person name="Kaster A.-K."/>
            <person name="Ovreas L."/>
            <person name="Rohde M."/>
            <person name="Galperin M.Y."/>
            <person name="Jogler C."/>
        </authorList>
    </citation>
    <scope>NUCLEOTIDE SEQUENCE [LARGE SCALE GENOMIC DNA]</scope>
    <source>
        <strain evidence="1 2">EC9</strain>
    </source>
</reference>
<protein>
    <recommendedName>
        <fullName evidence="3">Sulfatase</fullName>
    </recommendedName>
</protein>
<keyword evidence="2" id="KW-1185">Reference proteome</keyword>
<proteinExistence type="predicted"/>
<dbReference type="SUPFAM" id="SSF53649">
    <property type="entry name" value="Alkaline phosphatase-like"/>
    <property type="match status" value="1"/>
</dbReference>
<dbReference type="KEGG" id="ruv:EC9_23400"/>
<dbReference type="InterPro" id="IPR010869">
    <property type="entry name" value="DUF1501"/>
</dbReference>
<sequence length="441" mass="47219">MNWYKDAVSRRAMMQLAAWQSFGVSVLSFAGGRLKADDPFAEYSDAAIAAKQAGAQPPGSKSSGKRRLIYLFNAGAMSHVDTFDPKPGTDSQGPLGAIATNIPGVQFGESLPKLASMADKLAVIRSMSTETGAHGPGSYLMRTGYKEIASTRHPGIGAWMQRFNGRIHPALPPSVNIGGGIGPGYLGAKFAPVPIGDPNRGLQNTSGPDYLADDQFMRRMYLSAALDREFRGRVRRKEVDGYDDLYREAIRLLKSDDLKAFDLGLESDEAKARYGNSKIGRGCLLARRLVESDVQYVEVQSGGWDMHNDIADAMSTRGAELDQALSALIEDLTASGLIQETTIVVATEFGRNPSINQNAGRDHHPAVFSCAMAGAGVRPGTILGSSDSKGYLVDEYQVSVPDFMATIGKALGIPVDKEIHSPDGRPFTFANGGVAIDEVLA</sequence>
<dbReference type="EMBL" id="CP036261">
    <property type="protein sequence ID" value="QDS88153.1"/>
    <property type="molecule type" value="Genomic_DNA"/>
</dbReference>
<accession>A0A517LZV8</accession>
<dbReference type="PANTHER" id="PTHR43737:SF1">
    <property type="entry name" value="DUF1501 DOMAIN-CONTAINING PROTEIN"/>
    <property type="match status" value="1"/>
</dbReference>
<dbReference type="PANTHER" id="PTHR43737">
    <property type="entry name" value="BLL7424 PROTEIN"/>
    <property type="match status" value="1"/>
</dbReference>
<dbReference type="InterPro" id="IPR017850">
    <property type="entry name" value="Alkaline_phosphatase_core_sf"/>
</dbReference>
<dbReference type="AlphaFoldDB" id="A0A517LZV8"/>